<dbReference type="InterPro" id="IPR025536">
    <property type="entry name" value="DUF4422"/>
</dbReference>
<name>A0AAD0PAT0_9LACO</name>
<gene>
    <name evidence="3" type="ORF">CPQ89_03325</name>
    <name evidence="2" type="ORF">CPS94_09675</name>
</gene>
<dbReference type="Proteomes" id="UP000250143">
    <property type="component" value="Chromosome"/>
</dbReference>
<protein>
    <submittedName>
        <fullName evidence="2">Exopolysaccharide biosynthesis protein</fullName>
    </submittedName>
</protein>
<dbReference type="AlphaFoldDB" id="A0AAD0PAT0"/>
<dbReference type="GeneID" id="48467419"/>
<dbReference type="EMBL" id="CP023566">
    <property type="protein sequence ID" value="AWZ40137.1"/>
    <property type="molecule type" value="Genomic_DNA"/>
</dbReference>
<evidence type="ECO:0000259" key="1">
    <source>
        <dbReference type="Pfam" id="PF14393"/>
    </source>
</evidence>
<sequence length="256" mass="30181">MTTEVYVISHKEYKMPQDKIYCPLQVGKAPQITGYLRDDSGENIASKNPNYCELTGQYWAWKNRQADVKGLVHYRRLFTNGQNPYGSKESKYNKLLDEETLATLLQQYDLILPKKRNYYIETLWSHYEHSHNIKGLEVTREVIAEKYPAYLSAFEQVMKRKKAHMFNMMIAKSEIFDEYSAWLFDILFEVEKRVDISDYSPSEARIFGYISELLLDVWIEVTRPKYCELPVAFIEGQNYLVKGANMIQRKLTGKYE</sequence>
<organism evidence="2 5">
    <name type="scientific">Ligilactobacillus murinus</name>
    <dbReference type="NCBI Taxonomy" id="1622"/>
    <lineage>
        <taxon>Bacteria</taxon>
        <taxon>Bacillati</taxon>
        <taxon>Bacillota</taxon>
        <taxon>Bacilli</taxon>
        <taxon>Lactobacillales</taxon>
        <taxon>Lactobacillaceae</taxon>
        <taxon>Ligilactobacillus</taxon>
    </lineage>
</organism>
<accession>A0AAD0PAT0</accession>
<dbReference type="RefSeq" id="WP_112194069.1">
    <property type="nucleotide sequence ID" value="NZ_CP023565.1"/>
</dbReference>
<dbReference type="Pfam" id="PF14393">
    <property type="entry name" value="DUF4422"/>
    <property type="match status" value="1"/>
</dbReference>
<proteinExistence type="predicted"/>
<feature type="domain" description="DUF4422" evidence="1">
    <location>
        <begin position="5"/>
        <end position="221"/>
    </location>
</feature>
<evidence type="ECO:0000313" key="4">
    <source>
        <dbReference type="Proteomes" id="UP000250143"/>
    </source>
</evidence>
<reference evidence="4 5" key="1">
    <citation type="submission" date="2017-09" db="EMBL/GenBank/DDBJ databases">
        <title>Predominant Lactobacillus spp. isolated from feces of mice subjected to short-term calorie restriction.</title>
        <authorList>
            <person name="Zhang C."/>
            <person name="Zhao L."/>
            <person name="Pan F."/>
        </authorList>
    </citation>
    <scope>NUCLEOTIDE SEQUENCE [LARGE SCALE GENOMIC DNA]</scope>
    <source>
        <strain evidence="3 4">CR141</strain>
        <strain evidence="2 5">CR147</strain>
    </source>
</reference>
<dbReference type="EMBL" id="CP023565">
    <property type="protein sequence ID" value="AWZ39171.1"/>
    <property type="molecule type" value="Genomic_DNA"/>
</dbReference>
<evidence type="ECO:0000313" key="5">
    <source>
        <dbReference type="Proteomes" id="UP000250153"/>
    </source>
</evidence>
<evidence type="ECO:0000313" key="3">
    <source>
        <dbReference type="EMBL" id="AWZ40137.1"/>
    </source>
</evidence>
<evidence type="ECO:0000313" key="2">
    <source>
        <dbReference type="EMBL" id="AWZ39171.1"/>
    </source>
</evidence>
<dbReference type="Proteomes" id="UP000250153">
    <property type="component" value="Chromosome"/>
</dbReference>
<dbReference type="KEGG" id="lmur:CPS94_09675"/>
<keyword evidence="4" id="KW-1185">Reference proteome</keyword>